<dbReference type="Proteomes" id="UP000641910">
    <property type="component" value="Unassembled WGS sequence"/>
</dbReference>
<dbReference type="PANTHER" id="PTHR43570:SF16">
    <property type="entry name" value="ALDEHYDE DEHYDROGENASE TYPE III, ISOFORM Q"/>
    <property type="match status" value="1"/>
</dbReference>
<evidence type="ECO:0000256" key="3">
    <source>
        <dbReference type="PIRNR" id="PIRNR036492"/>
    </source>
</evidence>
<keyword evidence="2 3" id="KW-0560">Oxidoreductase</keyword>
<comment type="similarity">
    <text evidence="1 3 5">Belongs to the aldehyde dehydrogenase family.</text>
</comment>
<dbReference type="InterPro" id="IPR012394">
    <property type="entry name" value="Aldehyde_DH_NAD(P)"/>
</dbReference>
<evidence type="ECO:0000256" key="2">
    <source>
        <dbReference type="ARBA" id="ARBA00023002"/>
    </source>
</evidence>
<dbReference type="InterPro" id="IPR015590">
    <property type="entry name" value="Aldehyde_DH_dom"/>
</dbReference>
<keyword evidence="8" id="KW-1185">Reference proteome</keyword>
<evidence type="ECO:0000313" key="8">
    <source>
        <dbReference type="Proteomes" id="UP000641910"/>
    </source>
</evidence>
<dbReference type="InterPro" id="IPR029510">
    <property type="entry name" value="Ald_DH_CS_GLU"/>
</dbReference>
<organism evidence="7 8">
    <name type="scientific">Thermoactinomyces vulgaris</name>
    <dbReference type="NCBI Taxonomy" id="2026"/>
    <lineage>
        <taxon>Bacteria</taxon>
        <taxon>Bacillati</taxon>
        <taxon>Bacillota</taxon>
        <taxon>Bacilli</taxon>
        <taxon>Bacillales</taxon>
        <taxon>Thermoactinomycetaceae</taxon>
        <taxon>Thermoactinomyces</taxon>
    </lineage>
</organism>
<reference evidence="7 8" key="1">
    <citation type="submission" date="2020-12" db="EMBL/GenBank/DDBJ databases">
        <title>WGS of Thermoactinomyces spp.</title>
        <authorList>
            <person name="Cheng K."/>
        </authorList>
    </citation>
    <scope>NUCLEOTIDE SEQUENCE [LARGE SCALE GENOMIC DNA]</scope>
    <source>
        <strain evidence="8">CICC 10650\ACCC 41061</strain>
    </source>
</reference>
<comment type="caution">
    <text evidence="7">The sequence shown here is derived from an EMBL/GenBank/DDBJ whole genome shotgun (WGS) entry which is preliminary data.</text>
</comment>
<dbReference type="InterPro" id="IPR016161">
    <property type="entry name" value="Ald_DH/histidinol_DH"/>
</dbReference>
<evidence type="ECO:0000256" key="5">
    <source>
        <dbReference type="RuleBase" id="RU003345"/>
    </source>
</evidence>
<dbReference type="InterPro" id="IPR016162">
    <property type="entry name" value="Ald_DH_N"/>
</dbReference>
<evidence type="ECO:0000256" key="1">
    <source>
        <dbReference type="ARBA" id="ARBA00009986"/>
    </source>
</evidence>
<dbReference type="PIRSF" id="PIRSF036492">
    <property type="entry name" value="ALDH"/>
    <property type="match status" value="1"/>
</dbReference>
<dbReference type="EMBL" id="JAECVU010000003">
    <property type="protein sequence ID" value="MBH8588535.1"/>
    <property type="molecule type" value="Genomic_DNA"/>
</dbReference>
<dbReference type="RefSeq" id="WP_037996789.1">
    <property type="nucleotide sequence ID" value="NZ_CP036487.1"/>
</dbReference>
<name>A0ABS0QH65_THEVU</name>
<evidence type="ECO:0000256" key="4">
    <source>
        <dbReference type="PROSITE-ProRule" id="PRU10007"/>
    </source>
</evidence>
<feature type="domain" description="Aldehyde dehydrogenase" evidence="6">
    <location>
        <begin position="21"/>
        <end position="425"/>
    </location>
</feature>
<dbReference type="InterPro" id="IPR016160">
    <property type="entry name" value="Ald_DH_CS_CYS"/>
</dbReference>
<accession>A0ABS0QH65</accession>
<dbReference type="Gene3D" id="3.40.605.10">
    <property type="entry name" value="Aldehyde Dehydrogenase, Chain A, domain 1"/>
    <property type="match status" value="1"/>
</dbReference>
<proteinExistence type="inferred from homology"/>
<dbReference type="Gene3D" id="3.40.309.10">
    <property type="entry name" value="Aldehyde Dehydrogenase, Chain A, domain 2"/>
    <property type="match status" value="1"/>
</dbReference>
<dbReference type="InterPro" id="IPR016163">
    <property type="entry name" value="Ald_DH_C"/>
</dbReference>
<gene>
    <name evidence="7" type="ORF">I8U22_06840</name>
</gene>
<protein>
    <recommendedName>
        <fullName evidence="3">Aldehyde dehydrogenase</fullName>
    </recommendedName>
</protein>
<evidence type="ECO:0000313" key="7">
    <source>
        <dbReference type="EMBL" id="MBH8588535.1"/>
    </source>
</evidence>
<feature type="active site" evidence="4">
    <location>
        <position position="209"/>
    </location>
</feature>
<dbReference type="SUPFAM" id="SSF53720">
    <property type="entry name" value="ALDH-like"/>
    <property type="match status" value="1"/>
</dbReference>
<sequence length="455" mass="51636">MDLSGLVRRQKAFFYSGKTRELSFRLNNLQKLLDAVKRYEPDILTALKRDLNKSEYEAYVMEIMVIKEEIKWMKKNLRKWAKRRRVKTPLVLFGARSYVYPEPYGVNLIIGPWNYPVQLILCPLTGAVAAGNCAVIKPSEYTPHTSKVLKQMIEGIFDPEYVAVVEGEAETAQALIREPFDHIFFTGSVAVGRSVMESAAKSLTPVTLELGGKSPVIVSPDCNLELTARRIVWGKFTNAGQTCVAPDYVYVPEEIKEALLNRMKEEIKRFYGENPLENPDYTRIVSEKHFHRLQSFLAPDRIVVGGKSDPKSLKIEPTILDPVSWEDPVMQEEIFGPVLPVLTYCKLDEVIQTIRQKPKPLALYVFAENKNVQEKVIASLPFGGGCVNDTLMHVGTPHLPFGGVGPSGIGRYHGKYSFDCFSHQKGMIKQTTRFDMALRYPYVRSGLKWIRRLTR</sequence>
<dbReference type="Pfam" id="PF00171">
    <property type="entry name" value="Aldedh"/>
    <property type="match status" value="1"/>
</dbReference>
<dbReference type="CDD" id="cd07136">
    <property type="entry name" value="ALDH_YwdH-P39616"/>
    <property type="match status" value="1"/>
</dbReference>
<dbReference type="PROSITE" id="PS00070">
    <property type="entry name" value="ALDEHYDE_DEHYDR_CYS"/>
    <property type="match status" value="1"/>
</dbReference>
<dbReference type="PANTHER" id="PTHR43570">
    <property type="entry name" value="ALDEHYDE DEHYDROGENASE"/>
    <property type="match status" value="1"/>
</dbReference>
<evidence type="ECO:0000259" key="6">
    <source>
        <dbReference type="Pfam" id="PF00171"/>
    </source>
</evidence>
<dbReference type="PROSITE" id="PS00687">
    <property type="entry name" value="ALDEHYDE_DEHYDR_GLU"/>
    <property type="match status" value="1"/>
</dbReference>